<gene>
    <name evidence="4" type="ORF">Din_014276</name>
</gene>
<dbReference type="PANTHER" id="PTHR46932:SF12">
    <property type="entry name" value="HEAVY METAL-ASSOCIATED ISOPRENYLATED PLANT PROTEIN 47"/>
    <property type="match status" value="1"/>
</dbReference>
<evidence type="ECO:0000259" key="3">
    <source>
        <dbReference type="PROSITE" id="PS50846"/>
    </source>
</evidence>
<dbReference type="EMBL" id="GHES01014276">
    <property type="protein sequence ID" value="MPA44835.1"/>
    <property type="molecule type" value="Transcribed_RNA"/>
</dbReference>
<dbReference type="InterPro" id="IPR042885">
    <property type="entry name" value="HIPP47/16"/>
</dbReference>
<feature type="coiled-coil region" evidence="2">
    <location>
        <begin position="68"/>
        <end position="95"/>
    </location>
</feature>
<evidence type="ECO:0000313" key="4">
    <source>
        <dbReference type="EMBL" id="MPA44835.1"/>
    </source>
</evidence>
<dbReference type="InterPro" id="IPR006121">
    <property type="entry name" value="HMA_dom"/>
</dbReference>
<comment type="subcellular location">
    <subcellularLocation>
        <location evidence="1">Membrane</location>
        <topology evidence="1">Peripheral membrane protein</topology>
    </subcellularLocation>
</comment>
<feature type="domain" description="HMA" evidence="3">
    <location>
        <begin position="1"/>
        <end position="71"/>
    </location>
</feature>
<sequence length="128" mass="14181">MKQKIVIGMQLSSGKCKSKALQIASVADGVTSVAIAGKDKDQVVVIGEGVDAVCLTSSLRKKVGHAELVSVEEVKAKVEEKKKEKEREKEKDEKTPILYPSYCYQYQYPQYYICEPAYNPNPSSCSIM</sequence>
<dbReference type="GO" id="GO:0046872">
    <property type="term" value="F:metal ion binding"/>
    <property type="evidence" value="ECO:0007669"/>
    <property type="project" value="InterPro"/>
</dbReference>
<dbReference type="GO" id="GO:0009626">
    <property type="term" value="P:plant-type hypersensitive response"/>
    <property type="evidence" value="ECO:0007669"/>
    <property type="project" value="UniProtKB-KW"/>
</dbReference>
<organism evidence="4">
    <name type="scientific">Davidia involucrata</name>
    <name type="common">Dove tree</name>
    <dbReference type="NCBI Taxonomy" id="16924"/>
    <lineage>
        <taxon>Eukaryota</taxon>
        <taxon>Viridiplantae</taxon>
        <taxon>Streptophyta</taxon>
        <taxon>Embryophyta</taxon>
        <taxon>Tracheophyta</taxon>
        <taxon>Spermatophyta</taxon>
        <taxon>Magnoliopsida</taxon>
        <taxon>eudicotyledons</taxon>
        <taxon>Gunneridae</taxon>
        <taxon>Pentapetalae</taxon>
        <taxon>asterids</taxon>
        <taxon>Cornales</taxon>
        <taxon>Nyssaceae</taxon>
        <taxon>Davidia</taxon>
    </lineage>
</organism>
<reference evidence="4" key="1">
    <citation type="submission" date="2019-08" db="EMBL/GenBank/DDBJ databases">
        <title>Reference gene set and small RNA set construction with multiple tissues from Davidia involucrata Baill.</title>
        <authorList>
            <person name="Yang H."/>
            <person name="Zhou C."/>
            <person name="Li G."/>
            <person name="Wang J."/>
            <person name="Gao P."/>
            <person name="Wang M."/>
            <person name="Wang R."/>
            <person name="Zhao Y."/>
        </authorList>
    </citation>
    <scope>NUCLEOTIDE SEQUENCE</scope>
    <source>
        <tissue evidence="4">Mixed with DoveR01_LX</tissue>
    </source>
</reference>
<dbReference type="PANTHER" id="PTHR46932">
    <property type="entry name" value="HEAVY METAL-ASSOCIATED ISOPRENYLATED PLANT PROTEIN 47"/>
    <property type="match status" value="1"/>
</dbReference>
<dbReference type="Gene3D" id="3.30.70.100">
    <property type="match status" value="1"/>
</dbReference>
<accession>A0A5B6ZLH3</accession>
<dbReference type="PROSITE" id="PS50846">
    <property type="entry name" value="HMA_2"/>
    <property type="match status" value="1"/>
</dbReference>
<evidence type="ECO:0000256" key="1">
    <source>
        <dbReference type="ARBA" id="ARBA00004170"/>
    </source>
</evidence>
<keyword evidence="2" id="KW-0175">Coiled coil</keyword>
<protein>
    <recommendedName>
        <fullName evidence="3">HMA domain-containing protein</fullName>
    </recommendedName>
</protein>
<evidence type="ECO:0000256" key="2">
    <source>
        <dbReference type="SAM" id="Coils"/>
    </source>
</evidence>
<dbReference type="AlphaFoldDB" id="A0A5B6ZLH3"/>
<name>A0A5B6ZLH3_DAVIN</name>
<proteinExistence type="predicted"/>
<dbReference type="GO" id="GO:0016020">
    <property type="term" value="C:membrane"/>
    <property type="evidence" value="ECO:0007669"/>
    <property type="project" value="UniProtKB-SubCell"/>
</dbReference>